<dbReference type="AlphaFoldDB" id="A0A4Y2NQU2"/>
<organism evidence="1 3">
    <name type="scientific">Araneus ventricosus</name>
    <name type="common">Orbweaver spider</name>
    <name type="synonym">Epeira ventricosa</name>
    <dbReference type="NCBI Taxonomy" id="182803"/>
    <lineage>
        <taxon>Eukaryota</taxon>
        <taxon>Metazoa</taxon>
        <taxon>Ecdysozoa</taxon>
        <taxon>Arthropoda</taxon>
        <taxon>Chelicerata</taxon>
        <taxon>Arachnida</taxon>
        <taxon>Araneae</taxon>
        <taxon>Araneomorphae</taxon>
        <taxon>Entelegynae</taxon>
        <taxon>Araneoidea</taxon>
        <taxon>Araneidae</taxon>
        <taxon>Araneus</taxon>
    </lineage>
</organism>
<dbReference type="EMBL" id="BGPR01009868">
    <property type="protein sequence ID" value="GBN42824.1"/>
    <property type="molecule type" value="Genomic_DNA"/>
</dbReference>
<evidence type="ECO:0000313" key="3">
    <source>
        <dbReference type="Proteomes" id="UP000499080"/>
    </source>
</evidence>
<keyword evidence="3" id="KW-1185">Reference proteome</keyword>
<protein>
    <submittedName>
        <fullName evidence="1">Uncharacterized protein</fullName>
    </submittedName>
</protein>
<sequence>MLGPWIHEVVSIPVHAHPPDTIGNDTRQTKKLVSSHQQFNGGVGGPRWRLSKLLLDAYRKKIINHKYRNQSRKSIPDRSLEVFPVNPTNCCEMRFRMISTILEFEEKNE</sequence>
<evidence type="ECO:0000313" key="1">
    <source>
        <dbReference type="EMBL" id="GBN41925.1"/>
    </source>
</evidence>
<accession>A0A4Y2NQU2</accession>
<comment type="caution">
    <text evidence="1">The sequence shown here is derived from an EMBL/GenBank/DDBJ whole genome shotgun (WGS) entry which is preliminary data.</text>
</comment>
<reference evidence="1 3" key="1">
    <citation type="journal article" date="2019" name="Sci. Rep.">
        <title>Orb-weaving spider Araneus ventricosus genome elucidates the spidroin gene catalogue.</title>
        <authorList>
            <person name="Kono N."/>
            <person name="Nakamura H."/>
            <person name="Ohtoshi R."/>
            <person name="Moran D.A.P."/>
            <person name="Shinohara A."/>
            <person name="Yoshida Y."/>
            <person name="Fujiwara M."/>
            <person name="Mori M."/>
            <person name="Tomita M."/>
            <person name="Arakawa K."/>
        </authorList>
    </citation>
    <scope>NUCLEOTIDE SEQUENCE [LARGE SCALE GENOMIC DNA]</scope>
</reference>
<dbReference type="EMBL" id="BGPR01009731">
    <property type="protein sequence ID" value="GBN41925.1"/>
    <property type="molecule type" value="Genomic_DNA"/>
</dbReference>
<proteinExistence type="predicted"/>
<dbReference type="Proteomes" id="UP000499080">
    <property type="component" value="Unassembled WGS sequence"/>
</dbReference>
<name>A0A4Y2NQU2_ARAVE</name>
<gene>
    <name evidence="1" type="ORF">AVEN_34119_1</name>
    <name evidence="2" type="ORF">AVEN_41490_1</name>
</gene>
<evidence type="ECO:0000313" key="2">
    <source>
        <dbReference type="EMBL" id="GBN42824.1"/>
    </source>
</evidence>